<evidence type="ECO:0000259" key="2">
    <source>
        <dbReference type="Pfam" id="PF01833"/>
    </source>
</evidence>
<evidence type="ECO:0000313" key="3">
    <source>
        <dbReference type="EMBL" id="MDI9859656.1"/>
    </source>
</evidence>
<dbReference type="InterPro" id="IPR011047">
    <property type="entry name" value="Quinoprotein_ADH-like_sf"/>
</dbReference>
<organism evidence="3 4">
    <name type="scientific">Flectobacillus roseus</name>
    <dbReference type="NCBI Taxonomy" id="502259"/>
    <lineage>
        <taxon>Bacteria</taxon>
        <taxon>Pseudomonadati</taxon>
        <taxon>Bacteroidota</taxon>
        <taxon>Cytophagia</taxon>
        <taxon>Cytophagales</taxon>
        <taxon>Flectobacillaceae</taxon>
        <taxon>Flectobacillus</taxon>
    </lineage>
</organism>
<sequence>MKKYLYFIASITFLSSCKLAEDPNSLVTPSIKNVSQTNLHFGDQITITGENFDEIKSNNQVHLSGVEATIVNASKTTLTVLVPEVKVKRTTITVKNKNGEANSDTIRYTPDVFLAELERLPNSIFRLWKNGVPSVILQGDSFTFPGLYINGNDIYIMTGEGTFIPPSTYRKSAKLLKNGKEIYSFNPPYSVSIREVLVSNGDLYFTTFTSAQELPKNNLNVYKNGTIIHSITLPDGYPTDLLVVNNDVYVSATRYYNDDYLWKNGIPMRLEGTTNVLSTGISSMKYQNGNLYMLGGVTTDPNNRVRNLVLWKNGLPTEIEKTVVASSVVQLDVNDVYVSATIDSISGFRTKFWKNGIAKGSYRDSPESTTFTVFDGDVYSTNQDTYSPFANYMFNFKQIVVREPSANSFSLISQIIVR</sequence>
<dbReference type="Pfam" id="PF01833">
    <property type="entry name" value="TIG"/>
    <property type="match status" value="1"/>
</dbReference>
<proteinExistence type="predicted"/>
<feature type="signal peptide" evidence="1">
    <location>
        <begin position="1"/>
        <end position="20"/>
    </location>
</feature>
<dbReference type="InterPro" id="IPR013783">
    <property type="entry name" value="Ig-like_fold"/>
</dbReference>
<dbReference type="SUPFAM" id="SSF50998">
    <property type="entry name" value="Quinoprotein alcohol dehydrogenase-like"/>
    <property type="match status" value="1"/>
</dbReference>
<protein>
    <submittedName>
        <fullName evidence="3">IPT/TIG domain-containing protein</fullName>
    </submittedName>
</protein>
<dbReference type="Proteomes" id="UP001236507">
    <property type="component" value="Unassembled WGS sequence"/>
</dbReference>
<evidence type="ECO:0000313" key="4">
    <source>
        <dbReference type="Proteomes" id="UP001236507"/>
    </source>
</evidence>
<evidence type="ECO:0000256" key="1">
    <source>
        <dbReference type="SAM" id="SignalP"/>
    </source>
</evidence>
<accession>A0ABT6Y801</accession>
<feature type="chain" id="PRO_5047020432" evidence="1">
    <location>
        <begin position="21"/>
        <end position="418"/>
    </location>
</feature>
<gene>
    <name evidence="3" type="ORF">QM524_10575</name>
</gene>
<dbReference type="RefSeq" id="WP_283344559.1">
    <property type="nucleotide sequence ID" value="NZ_JASHIF010000008.1"/>
</dbReference>
<name>A0ABT6Y801_9BACT</name>
<dbReference type="InterPro" id="IPR014756">
    <property type="entry name" value="Ig_E-set"/>
</dbReference>
<feature type="domain" description="IPT/TIG" evidence="2">
    <location>
        <begin position="29"/>
        <end position="108"/>
    </location>
</feature>
<dbReference type="CDD" id="cd00102">
    <property type="entry name" value="IPT"/>
    <property type="match status" value="1"/>
</dbReference>
<dbReference type="EMBL" id="JASHIF010000008">
    <property type="protein sequence ID" value="MDI9859656.1"/>
    <property type="molecule type" value="Genomic_DNA"/>
</dbReference>
<comment type="caution">
    <text evidence="3">The sequence shown here is derived from an EMBL/GenBank/DDBJ whole genome shotgun (WGS) entry which is preliminary data.</text>
</comment>
<keyword evidence="4" id="KW-1185">Reference proteome</keyword>
<dbReference type="PROSITE" id="PS51257">
    <property type="entry name" value="PROKAR_LIPOPROTEIN"/>
    <property type="match status" value="1"/>
</dbReference>
<keyword evidence="1" id="KW-0732">Signal</keyword>
<dbReference type="InterPro" id="IPR002909">
    <property type="entry name" value="IPT_dom"/>
</dbReference>
<dbReference type="SUPFAM" id="SSF81296">
    <property type="entry name" value="E set domains"/>
    <property type="match status" value="1"/>
</dbReference>
<reference evidence="3 4" key="1">
    <citation type="submission" date="2023-05" db="EMBL/GenBank/DDBJ databases">
        <title>Novel species of genus Flectobacillus isolated from stream in China.</title>
        <authorList>
            <person name="Lu H."/>
        </authorList>
    </citation>
    <scope>NUCLEOTIDE SEQUENCE [LARGE SCALE GENOMIC DNA]</scope>
    <source>
        <strain evidence="3 4">KCTC 42575</strain>
    </source>
</reference>
<dbReference type="Gene3D" id="2.60.40.10">
    <property type="entry name" value="Immunoglobulins"/>
    <property type="match status" value="1"/>
</dbReference>